<dbReference type="AlphaFoldDB" id="A0A814QKK1"/>
<evidence type="ECO:0000313" key="3">
    <source>
        <dbReference type="EMBL" id="CAF3884491.1"/>
    </source>
</evidence>
<protein>
    <submittedName>
        <fullName evidence="1">Uncharacterized protein</fullName>
    </submittedName>
</protein>
<dbReference type="EMBL" id="CAJOBC010006035">
    <property type="protein sequence ID" value="CAF3884491.1"/>
    <property type="molecule type" value="Genomic_DNA"/>
</dbReference>
<name>A0A814QKK1_9BILA</name>
<evidence type="ECO:0000313" key="2">
    <source>
        <dbReference type="EMBL" id="CAF1256774.1"/>
    </source>
</evidence>
<evidence type="ECO:0000313" key="5">
    <source>
        <dbReference type="Proteomes" id="UP000663829"/>
    </source>
</evidence>
<reference evidence="1" key="1">
    <citation type="submission" date="2021-02" db="EMBL/GenBank/DDBJ databases">
        <authorList>
            <person name="Nowell W R."/>
        </authorList>
    </citation>
    <scope>NUCLEOTIDE SEQUENCE</scope>
</reference>
<organism evidence="1 5">
    <name type="scientific">Didymodactylos carnosus</name>
    <dbReference type="NCBI Taxonomy" id="1234261"/>
    <lineage>
        <taxon>Eukaryota</taxon>
        <taxon>Metazoa</taxon>
        <taxon>Spiralia</taxon>
        <taxon>Gnathifera</taxon>
        <taxon>Rotifera</taxon>
        <taxon>Eurotatoria</taxon>
        <taxon>Bdelloidea</taxon>
        <taxon>Philodinida</taxon>
        <taxon>Philodinidae</taxon>
        <taxon>Didymodactylos</taxon>
    </lineage>
</organism>
<dbReference type="Proteomes" id="UP000663829">
    <property type="component" value="Unassembled WGS sequence"/>
</dbReference>
<comment type="caution">
    <text evidence="1">The sequence shown here is derived from an EMBL/GenBank/DDBJ whole genome shotgun (WGS) entry which is preliminary data.</text>
</comment>
<dbReference type="EMBL" id="CAJOBA010038607">
    <property type="protein sequence ID" value="CAF4063686.1"/>
    <property type="molecule type" value="Genomic_DNA"/>
</dbReference>
<proteinExistence type="predicted"/>
<dbReference type="Proteomes" id="UP000677228">
    <property type="component" value="Unassembled WGS sequence"/>
</dbReference>
<dbReference type="EMBL" id="CAJNOQ010006035">
    <property type="protein sequence ID" value="CAF1120928.1"/>
    <property type="molecule type" value="Genomic_DNA"/>
</dbReference>
<keyword evidence="5" id="KW-1185">Reference proteome</keyword>
<sequence length="72" mass="8064">MVGTRRLLMKKNKTNKVAARAALSLCPFNLVKAEFAVRTQSTVAKTSQNILKLFDKLKILYPDVDHSQVSLC</sequence>
<dbReference type="EMBL" id="CAJNOK010017053">
    <property type="protein sequence ID" value="CAF1256774.1"/>
    <property type="molecule type" value="Genomic_DNA"/>
</dbReference>
<dbReference type="Proteomes" id="UP000681722">
    <property type="component" value="Unassembled WGS sequence"/>
</dbReference>
<accession>A0A814QKK1</accession>
<evidence type="ECO:0000313" key="4">
    <source>
        <dbReference type="EMBL" id="CAF4063686.1"/>
    </source>
</evidence>
<evidence type="ECO:0000313" key="1">
    <source>
        <dbReference type="EMBL" id="CAF1120928.1"/>
    </source>
</evidence>
<gene>
    <name evidence="1" type="ORF">GPM918_LOCUS19686</name>
    <name evidence="2" type="ORF">OVA965_LOCUS26533</name>
    <name evidence="3" type="ORF">SRO942_LOCUS19683</name>
    <name evidence="4" type="ORF">TMI583_LOCUS27273</name>
</gene>
<dbReference type="Proteomes" id="UP000682733">
    <property type="component" value="Unassembled WGS sequence"/>
</dbReference>